<dbReference type="EMBL" id="QXGB01000230">
    <property type="protein sequence ID" value="KAE9223512.1"/>
    <property type="molecule type" value="Genomic_DNA"/>
</dbReference>
<dbReference type="EMBL" id="QXGD01000175">
    <property type="protein sequence ID" value="KAE9249235.1"/>
    <property type="molecule type" value="Genomic_DNA"/>
</dbReference>
<sequence>MKCALHLFGGGDLVSWFGLRGPVYSRKLEHLDSLEVAKDVEYPPPDVLNDLKYPNHPDVLNSLKYPGNLEHLEHLSDPEYLEHPDGQKDLEDLNNLELMEAVLN</sequence>
<dbReference type="Proteomes" id="UP000441208">
    <property type="component" value="Unassembled WGS sequence"/>
</dbReference>
<gene>
    <name evidence="7" type="ORF">PF001_g2885</name>
    <name evidence="6" type="ORF">PF002_g5389</name>
    <name evidence="5" type="ORF">PF005_g6270</name>
    <name evidence="4" type="ORF">PF006_g3737</name>
    <name evidence="3" type="ORF">PF007_g7071</name>
    <name evidence="1" type="ORF">PF009_g3343</name>
    <name evidence="2" type="ORF">PF011_g13476</name>
</gene>
<protein>
    <submittedName>
        <fullName evidence="7">Uncharacterized protein</fullName>
    </submittedName>
</protein>
<evidence type="ECO:0000313" key="6">
    <source>
        <dbReference type="EMBL" id="KAE9249235.1"/>
    </source>
</evidence>
<evidence type="ECO:0000313" key="5">
    <source>
        <dbReference type="EMBL" id="KAE9223512.1"/>
    </source>
</evidence>
<dbReference type="Proteomes" id="UP000440732">
    <property type="component" value="Unassembled WGS sequence"/>
</dbReference>
<evidence type="ECO:0000313" key="9">
    <source>
        <dbReference type="Proteomes" id="UP000433483"/>
    </source>
</evidence>
<evidence type="ECO:0000313" key="4">
    <source>
        <dbReference type="EMBL" id="KAE9152009.1"/>
    </source>
</evidence>
<organism evidence="7 10">
    <name type="scientific">Phytophthora fragariae</name>
    <dbReference type="NCBI Taxonomy" id="53985"/>
    <lineage>
        <taxon>Eukaryota</taxon>
        <taxon>Sar</taxon>
        <taxon>Stramenopiles</taxon>
        <taxon>Oomycota</taxon>
        <taxon>Peronosporomycetes</taxon>
        <taxon>Peronosporales</taxon>
        <taxon>Peronosporaceae</taxon>
        <taxon>Phytophthora</taxon>
    </lineage>
</organism>
<name>A0A6A4EPL1_9STRA</name>
<proteinExistence type="predicted"/>
<evidence type="ECO:0000313" key="1">
    <source>
        <dbReference type="EMBL" id="KAE8947029.1"/>
    </source>
</evidence>
<evidence type="ECO:0000313" key="7">
    <source>
        <dbReference type="EMBL" id="KAE9325531.1"/>
    </source>
</evidence>
<dbReference type="Proteomes" id="UP000429523">
    <property type="component" value="Unassembled WGS sequence"/>
</dbReference>
<dbReference type="OrthoDB" id="10381832at2759"/>
<dbReference type="AlphaFoldDB" id="A0A6A4EPL1"/>
<comment type="caution">
    <text evidence="7">The sequence shown here is derived from an EMBL/GenBank/DDBJ whole genome shotgun (WGS) entry which is preliminary data.</text>
</comment>
<dbReference type="EMBL" id="QXFZ01000277">
    <property type="protein sequence ID" value="KAE9123380.1"/>
    <property type="molecule type" value="Genomic_DNA"/>
</dbReference>
<reference evidence="8 9" key="1">
    <citation type="submission" date="2018-08" db="EMBL/GenBank/DDBJ databases">
        <title>Genomic investigation of the strawberry pathogen Phytophthora fragariae indicates pathogenicity is determined by transcriptional variation in three key races.</title>
        <authorList>
            <person name="Adams T.M."/>
            <person name="Armitage A.D."/>
            <person name="Sobczyk M.K."/>
            <person name="Bates H.J."/>
            <person name="Dunwell J.M."/>
            <person name="Nellist C.F."/>
            <person name="Harrison R.J."/>
        </authorList>
    </citation>
    <scope>NUCLEOTIDE SEQUENCE [LARGE SCALE GENOMIC DNA]</scope>
    <source>
        <strain evidence="7 10">A4</strain>
        <strain evidence="6 11">BC-1</strain>
        <strain evidence="5 9">NOV-27</strain>
        <strain evidence="4 12">NOV-5</strain>
        <strain evidence="3 13">NOV-71</strain>
        <strain evidence="1 8">NOV-9</strain>
        <strain evidence="2 14">SCRP245</strain>
    </source>
</reference>
<dbReference type="Proteomes" id="UP000460718">
    <property type="component" value="Unassembled WGS sequence"/>
</dbReference>
<dbReference type="Proteomes" id="UP000437068">
    <property type="component" value="Unassembled WGS sequence"/>
</dbReference>
<evidence type="ECO:0000313" key="12">
    <source>
        <dbReference type="Proteomes" id="UP000440732"/>
    </source>
</evidence>
<dbReference type="Proteomes" id="UP000440367">
    <property type="component" value="Unassembled WGS sequence"/>
</dbReference>
<evidence type="ECO:0000313" key="2">
    <source>
        <dbReference type="EMBL" id="KAE9002062.1"/>
    </source>
</evidence>
<dbReference type="EMBL" id="QXFW01000832">
    <property type="protein sequence ID" value="KAE9002062.1"/>
    <property type="molecule type" value="Genomic_DNA"/>
</dbReference>
<accession>A0A6A4EPL1</accession>
<evidence type="ECO:0000313" key="14">
    <source>
        <dbReference type="Proteomes" id="UP000460718"/>
    </source>
</evidence>
<dbReference type="EMBL" id="QXGF01000094">
    <property type="protein sequence ID" value="KAE8947029.1"/>
    <property type="molecule type" value="Genomic_DNA"/>
</dbReference>
<evidence type="ECO:0000313" key="8">
    <source>
        <dbReference type="Proteomes" id="UP000429523"/>
    </source>
</evidence>
<evidence type="ECO:0000313" key="10">
    <source>
        <dbReference type="Proteomes" id="UP000437068"/>
    </source>
</evidence>
<evidence type="ECO:0000313" key="13">
    <source>
        <dbReference type="Proteomes" id="UP000441208"/>
    </source>
</evidence>
<evidence type="ECO:0000313" key="3">
    <source>
        <dbReference type="EMBL" id="KAE9123380.1"/>
    </source>
</evidence>
<dbReference type="EMBL" id="QXGE01000086">
    <property type="protein sequence ID" value="KAE9325531.1"/>
    <property type="molecule type" value="Genomic_DNA"/>
</dbReference>
<keyword evidence="9" id="KW-1185">Reference proteome</keyword>
<evidence type="ECO:0000313" key="11">
    <source>
        <dbReference type="Proteomes" id="UP000440367"/>
    </source>
</evidence>
<dbReference type="Proteomes" id="UP000433483">
    <property type="component" value="Unassembled WGS sequence"/>
</dbReference>
<dbReference type="EMBL" id="QXGA01000123">
    <property type="protein sequence ID" value="KAE9152009.1"/>
    <property type="molecule type" value="Genomic_DNA"/>
</dbReference>